<evidence type="ECO:0000313" key="2">
    <source>
        <dbReference type="Proteomes" id="UP000076021"/>
    </source>
</evidence>
<dbReference type="KEGG" id="rst:ATY39_01765"/>
<dbReference type="STRING" id="241244.ATY39_01765"/>
<dbReference type="RefSeq" id="WP_066784949.1">
    <property type="nucleotide sequence ID" value="NZ_CP014806.1"/>
</dbReference>
<accession>A0A143H9U8</accession>
<gene>
    <name evidence="1" type="ORF">ATY39_01765</name>
</gene>
<sequence>MNDYIQKLDDLKNGNIQELKVDKHEFYQLREELIKREDFKHFQGIAKQGGDIIYVYLKEPRS</sequence>
<keyword evidence="2" id="KW-1185">Reference proteome</keyword>
<dbReference type="Proteomes" id="UP000076021">
    <property type="component" value="Chromosome"/>
</dbReference>
<dbReference type="EMBL" id="CP014806">
    <property type="protein sequence ID" value="AMW98255.1"/>
    <property type="molecule type" value="Genomic_DNA"/>
</dbReference>
<name>A0A143H9U8_9BACL</name>
<evidence type="ECO:0008006" key="3">
    <source>
        <dbReference type="Google" id="ProtNLM"/>
    </source>
</evidence>
<dbReference type="OrthoDB" id="2455488at2"/>
<reference evidence="2" key="2">
    <citation type="submission" date="2016-03" db="EMBL/GenBank/DDBJ databases">
        <authorList>
            <person name="Ploux O."/>
        </authorList>
    </citation>
    <scope>NUCLEOTIDE SEQUENCE [LARGE SCALE GENOMIC DNA]</scope>
    <source>
        <strain evidence="2">PP9</strain>
    </source>
</reference>
<proteinExistence type="predicted"/>
<protein>
    <recommendedName>
        <fullName evidence="3">Abortive phage infection protein</fullName>
    </recommendedName>
</protein>
<evidence type="ECO:0000313" key="1">
    <source>
        <dbReference type="EMBL" id="AMW98255.1"/>
    </source>
</evidence>
<organism evidence="1 2">
    <name type="scientific">Rummeliibacillus stabekisii</name>
    <dbReference type="NCBI Taxonomy" id="241244"/>
    <lineage>
        <taxon>Bacteria</taxon>
        <taxon>Bacillati</taxon>
        <taxon>Bacillota</taxon>
        <taxon>Bacilli</taxon>
        <taxon>Bacillales</taxon>
        <taxon>Caryophanaceae</taxon>
        <taxon>Rummeliibacillus</taxon>
    </lineage>
</organism>
<reference evidence="1 2" key="1">
    <citation type="journal article" date="2016" name="Genome Announc.">
        <title>Whole-Genome Sequence of Rummeliibacillus stabekisii Strain PP9 Isolated from Antarctic Soil.</title>
        <authorList>
            <person name="da Mota F.F."/>
            <person name="Vollu R.E."/>
            <person name="Jurelevicius D."/>
            <person name="Seldin L."/>
        </authorList>
    </citation>
    <scope>NUCLEOTIDE SEQUENCE [LARGE SCALE GENOMIC DNA]</scope>
    <source>
        <strain evidence="1 2">PP9</strain>
    </source>
</reference>
<dbReference type="AlphaFoldDB" id="A0A143H9U8"/>